<reference evidence="1 2" key="1">
    <citation type="submission" date="2024-02" db="EMBL/GenBank/DDBJ databases">
        <authorList>
            <person name="Vignale AGUSTIN F."/>
            <person name="Sosa J E."/>
            <person name="Modenutti C."/>
        </authorList>
    </citation>
    <scope>NUCLEOTIDE SEQUENCE [LARGE SCALE GENOMIC DNA]</scope>
</reference>
<accession>A0ABC8SGB6</accession>
<proteinExistence type="predicted"/>
<comment type="caution">
    <text evidence="1">The sequence shown here is derived from an EMBL/GenBank/DDBJ whole genome shotgun (WGS) entry which is preliminary data.</text>
</comment>
<name>A0ABC8SGB6_9AQUA</name>
<gene>
    <name evidence="1" type="ORF">ILEXP_LOCUS24584</name>
</gene>
<evidence type="ECO:0000313" key="1">
    <source>
        <dbReference type="EMBL" id="CAK9156170.1"/>
    </source>
</evidence>
<evidence type="ECO:0000313" key="2">
    <source>
        <dbReference type="Proteomes" id="UP001642360"/>
    </source>
</evidence>
<dbReference type="Proteomes" id="UP001642360">
    <property type="component" value="Unassembled WGS sequence"/>
</dbReference>
<organism evidence="1 2">
    <name type="scientific">Ilex paraguariensis</name>
    <name type="common">yerba mate</name>
    <dbReference type="NCBI Taxonomy" id="185542"/>
    <lineage>
        <taxon>Eukaryota</taxon>
        <taxon>Viridiplantae</taxon>
        <taxon>Streptophyta</taxon>
        <taxon>Embryophyta</taxon>
        <taxon>Tracheophyta</taxon>
        <taxon>Spermatophyta</taxon>
        <taxon>Magnoliopsida</taxon>
        <taxon>eudicotyledons</taxon>
        <taxon>Gunneridae</taxon>
        <taxon>Pentapetalae</taxon>
        <taxon>asterids</taxon>
        <taxon>campanulids</taxon>
        <taxon>Aquifoliales</taxon>
        <taxon>Aquifoliaceae</taxon>
        <taxon>Ilex</taxon>
    </lineage>
</organism>
<dbReference type="AlphaFoldDB" id="A0ABC8SGB6"/>
<protein>
    <submittedName>
        <fullName evidence="1">Uncharacterized protein</fullName>
    </submittedName>
</protein>
<sequence>MTNVLRLAFLGVDKVAVALASLASGTSKEKKKDMKDGSMVILKAAATAVVVVVVDINMKIPYCEVGSKMTNILGAFFGIVIGSLRGL</sequence>
<dbReference type="EMBL" id="CAUOFW020002808">
    <property type="protein sequence ID" value="CAK9156170.1"/>
    <property type="molecule type" value="Genomic_DNA"/>
</dbReference>
<keyword evidence="2" id="KW-1185">Reference proteome</keyword>